<evidence type="ECO:0000256" key="5">
    <source>
        <dbReference type="SAM" id="MobiDB-lite"/>
    </source>
</evidence>
<feature type="compositionally biased region" description="Low complexity" evidence="5">
    <location>
        <begin position="265"/>
        <end position="276"/>
    </location>
</feature>
<keyword evidence="2" id="KW-0547">Nucleotide-binding</keyword>
<proteinExistence type="predicted"/>
<dbReference type="EMBL" id="JAVRRJ010000003">
    <property type="protein sequence ID" value="KAK5086408.1"/>
    <property type="molecule type" value="Genomic_DNA"/>
</dbReference>
<dbReference type="Gene3D" id="1.10.8.60">
    <property type="match status" value="1"/>
</dbReference>
<dbReference type="PANTHER" id="PTHR45644:SF56">
    <property type="entry name" value="AAA ATPASE, PUTATIVE (AFU_ORTHOLOGUE AFUA_2G12920)-RELATED"/>
    <property type="match status" value="1"/>
</dbReference>
<accession>A0AAN7T232</accession>
<feature type="compositionally biased region" description="Basic and acidic residues" evidence="5">
    <location>
        <begin position="531"/>
        <end position="551"/>
    </location>
</feature>
<feature type="compositionally biased region" description="Polar residues" evidence="5">
    <location>
        <begin position="250"/>
        <end position="264"/>
    </location>
</feature>
<dbReference type="SUPFAM" id="SSF52540">
    <property type="entry name" value="P-loop containing nucleoside triphosphate hydrolases"/>
    <property type="match status" value="1"/>
</dbReference>
<protein>
    <recommendedName>
        <fullName evidence="6">AAA+ ATPase domain-containing protein</fullName>
    </recommendedName>
</protein>
<dbReference type="Pfam" id="PF17862">
    <property type="entry name" value="AAA_lid_3"/>
    <property type="match status" value="1"/>
</dbReference>
<gene>
    <name evidence="7" type="ORF">LTR05_003576</name>
</gene>
<dbReference type="GO" id="GO:0005741">
    <property type="term" value="C:mitochondrial outer membrane"/>
    <property type="evidence" value="ECO:0007669"/>
    <property type="project" value="UniProtKB-SubCell"/>
</dbReference>
<dbReference type="Gene3D" id="3.40.50.300">
    <property type="entry name" value="P-loop containing nucleotide triphosphate hydrolases"/>
    <property type="match status" value="1"/>
</dbReference>
<dbReference type="InterPro" id="IPR003593">
    <property type="entry name" value="AAA+_ATPase"/>
</dbReference>
<dbReference type="InterPro" id="IPR027417">
    <property type="entry name" value="P-loop_NTPase"/>
</dbReference>
<feature type="compositionally biased region" description="Basic and acidic residues" evidence="5">
    <location>
        <begin position="184"/>
        <end position="200"/>
    </location>
</feature>
<dbReference type="GO" id="GO:0016887">
    <property type="term" value="F:ATP hydrolysis activity"/>
    <property type="evidence" value="ECO:0007669"/>
    <property type="project" value="InterPro"/>
</dbReference>
<evidence type="ECO:0000256" key="3">
    <source>
        <dbReference type="ARBA" id="ARBA00022787"/>
    </source>
</evidence>
<dbReference type="InterPro" id="IPR056027">
    <property type="entry name" value="DUF7608"/>
</dbReference>
<dbReference type="Proteomes" id="UP001309876">
    <property type="component" value="Unassembled WGS sequence"/>
</dbReference>
<name>A0AAN7T232_9EURO</name>
<organism evidence="7 8">
    <name type="scientific">Lithohypha guttulata</name>
    <dbReference type="NCBI Taxonomy" id="1690604"/>
    <lineage>
        <taxon>Eukaryota</taxon>
        <taxon>Fungi</taxon>
        <taxon>Dikarya</taxon>
        <taxon>Ascomycota</taxon>
        <taxon>Pezizomycotina</taxon>
        <taxon>Eurotiomycetes</taxon>
        <taxon>Chaetothyriomycetidae</taxon>
        <taxon>Chaetothyriales</taxon>
        <taxon>Trichomeriaceae</taxon>
        <taxon>Lithohypha</taxon>
    </lineage>
</organism>
<keyword evidence="3" id="KW-0496">Mitochondrion</keyword>
<evidence type="ECO:0000259" key="6">
    <source>
        <dbReference type="SMART" id="SM00382"/>
    </source>
</evidence>
<evidence type="ECO:0000256" key="4">
    <source>
        <dbReference type="ARBA" id="ARBA00022840"/>
    </source>
</evidence>
<keyword evidence="3" id="KW-0472">Membrane</keyword>
<dbReference type="SMART" id="SM00382">
    <property type="entry name" value="AAA"/>
    <property type="match status" value="1"/>
</dbReference>
<sequence>MYSSLQPELRGAQRILRSISYRSPPTSRLVVRSFNSYTRLQAKSNPASSPDNTQGTSKGWPSWIPRGPWFLKPEQENAPVANDGKSARGRYWPALSEQELQAIAALQQDNKPADSKPPAGFTWIEHVKDLPTHLKDRSEKPQDRLSNQDLYPFFYSENPQHHMHHEPVPMVEIAHQWAYSPKQPSKDVSDDDSKPQESKHHGSWQKRRRRAHEQKLAPKKEGVPKWFYSSNIVLSEPRANATVDAITTTQPADGISTSDVTSLDQPQEQVQKPVQESTKAETDEKKRSWAKGREPPPRPDSPKPTPIVPTSYITNTKSLSNDRYFIEAAQYEELVNTFKGRFSSPAKSSKDRNKAFAMNHLTILHGAPDSELLLNALVLDLCSTVGADRVRLDAQDISELMAGAEVDPEIKESGGRLSFRLYKDLYGSSDTQDFMFPRREDEDGDEEDDDGDSGPPSIEIPIGSFVSASGRKGPFAGIFESLDRMGGPMRNRNRSMGDGPQFMKLDTDQRAGGMFDSIVQSILSSSTQAQKMREPQKKRNDTDDQQQKHQPEEEDLSTQRPLVVHFENYRLLQQHQMAEAFMGELLIAADKRRAQGQPIMIIGTDSLRSDFHKSSSPRSILDVQENKSYGVSTAIILTPVFPTREAEVALSGEDRKARIRTVNARHLHQVLKSRGVLLHGLEDGFWNTDFRQEMGERDFEALSGQYWPFVQVQRIAALIAGMQSATPIEDACQILIASDESKVAWAQRNQPDIVRQEQKEAEKERERQDSKPARRFRFSTTRHEKKLLSGVVEPNKISTTFSDIHIPADTVEALKMLTTLSLQRPEAFSYGVLKSDRIPGLLLYGPPGTGKTLAAKAVAKESGATMLEVSAADLNDMYVGEGEKNVQALFSLARKLSPCVVFLDEADAMFSARSTGKRASHREILNQFLKEWDGMSNDSGSAFLMVATNRPMDLDDAVLRRLPRRLLVDLPTEQDRLKILQIHLRNEELDSNVDLADLAKKTPFYSGSDLKNVAVAAALNAVREENEAAATFRAAQASKPEDEQEEYKYPEKRVLTANHFEKALEEIGASISQDMSSLREIKKFDEQYGDRKGRKRKAPKWGFKSAKEADQVLDTVKVRN</sequence>
<feature type="region of interest" description="Disordered" evidence="5">
    <location>
        <begin position="432"/>
        <end position="501"/>
    </location>
</feature>
<evidence type="ECO:0000313" key="7">
    <source>
        <dbReference type="EMBL" id="KAK5086408.1"/>
    </source>
</evidence>
<feature type="region of interest" description="Disordered" evidence="5">
    <location>
        <begin position="250"/>
        <end position="313"/>
    </location>
</feature>
<feature type="region of interest" description="Disordered" evidence="5">
    <location>
        <begin position="747"/>
        <end position="776"/>
    </location>
</feature>
<dbReference type="InterPro" id="IPR003959">
    <property type="entry name" value="ATPase_AAA_core"/>
</dbReference>
<reference evidence="7 8" key="1">
    <citation type="submission" date="2023-08" db="EMBL/GenBank/DDBJ databases">
        <title>Black Yeasts Isolated from many extreme environments.</title>
        <authorList>
            <person name="Coleine C."/>
            <person name="Stajich J.E."/>
            <person name="Selbmann L."/>
        </authorList>
    </citation>
    <scope>NUCLEOTIDE SEQUENCE [LARGE SCALE GENOMIC DNA]</scope>
    <source>
        <strain evidence="7 8">CCFEE 5910</strain>
    </source>
</reference>
<evidence type="ECO:0000256" key="1">
    <source>
        <dbReference type="ARBA" id="ARBA00004572"/>
    </source>
</evidence>
<comment type="caution">
    <text evidence="7">The sequence shown here is derived from an EMBL/GenBank/DDBJ whole genome shotgun (WGS) entry which is preliminary data.</text>
</comment>
<feature type="region of interest" description="Disordered" evidence="5">
    <location>
        <begin position="525"/>
        <end position="560"/>
    </location>
</feature>
<feature type="region of interest" description="Disordered" evidence="5">
    <location>
        <begin position="181"/>
        <end position="218"/>
    </location>
</feature>
<dbReference type="AlphaFoldDB" id="A0AAN7T232"/>
<evidence type="ECO:0000256" key="2">
    <source>
        <dbReference type="ARBA" id="ARBA00022741"/>
    </source>
</evidence>
<comment type="subcellular location">
    <subcellularLocation>
        <location evidence="1">Mitochondrion outer membrane</location>
        <topology evidence="1">Single-pass membrane protein</topology>
    </subcellularLocation>
</comment>
<keyword evidence="3" id="KW-1000">Mitochondrion outer membrane</keyword>
<dbReference type="InterPro" id="IPR051701">
    <property type="entry name" value="Mito_OM_Translocase_MSP1"/>
</dbReference>
<keyword evidence="8" id="KW-1185">Reference proteome</keyword>
<feature type="compositionally biased region" description="Basic and acidic residues" evidence="5">
    <location>
        <begin position="754"/>
        <end position="772"/>
    </location>
</feature>
<evidence type="ECO:0000313" key="8">
    <source>
        <dbReference type="Proteomes" id="UP001309876"/>
    </source>
</evidence>
<dbReference type="GO" id="GO:0005524">
    <property type="term" value="F:ATP binding"/>
    <property type="evidence" value="ECO:0007669"/>
    <property type="project" value="UniProtKB-KW"/>
</dbReference>
<feature type="domain" description="AAA+ ATPase" evidence="6">
    <location>
        <begin position="837"/>
        <end position="972"/>
    </location>
</feature>
<keyword evidence="4" id="KW-0067">ATP-binding</keyword>
<feature type="compositionally biased region" description="Basic residues" evidence="5">
    <location>
        <begin position="201"/>
        <end position="212"/>
    </location>
</feature>
<feature type="compositionally biased region" description="Basic and acidic residues" evidence="5">
    <location>
        <begin position="278"/>
        <end position="301"/>
    </location>
</feature>
<dbReference type="PANTHER" id="PTHR45644">
    <property type="entry name" value="AAA ATPASE, PUTATIVE (AFU_ORTHOLOGUE AFUA_2G12920)-RELATED-RELATED"/>
    <property type="match status" value="1"/>
</dbReference>
<feature type="compositionally biased region" description="Acidic residues" evidence="5">
    <location>
        <begin position="442"/>
        <end position="452"/>
    </location>
</feature>
<dbReference type="Pfam" id="PF24581">
    <property type="entry name" value="DUF7608"/>
    <property type="match status" value="1"/>
</dbReference>
<dbReference type="Pfam" id="PF00004">
    <property type="entry name" value="AAA"/>
    <property type="match status" value="1"/>
</dbReference>
<dbReference type="InterPro" id="IPR041569">
    <property type="entry name" value="AAA_lid_3"/>
</dbReference>